<comment type="similarity">
    <text evidence="2 10">Belongs to the acyl-CoA dehydrogenase family.</text>
</comment>
<evidence type="ECO:0000256" key="6">
    <source>
        <dbReference type="ARBA" id="ARBA00051388"/>
    </source>
</evidence>
<sequence length="590" mass="63457">MKGYKAPLADMRFLLEQVFDAQNEWQQLPAFAEMADLETAVAVLEESAKLNEQVVAPLDRNADEQGVSFENGIVKTPDGFADAYGQFAEGGWIGLCGNPEFGGMGMPKSLGVLTDEIGYGASNAFQLYGSLTAGAALCINAHGSDELKEKFLPSLYSGAWTGAMDMTEPQAGSDLRGIRTKAEIQDNGSYKISGSKIFITSGDNDLGENVVHLVLAKIATDKGLSKNISLFLVPKILVNDDGSLGDANGVSVGSIEHKMGLKGSATCVMNYDDAEGYLIGQEGRGLAAMFTMMNYERVSIGIQGLGASEMAYQLAAEYAKERRQGVAADKSMRSGEFNDSLLVHGDVRRMLLNIRSLNEAGRAFAVHTGLQLDIANYGEGEAAEWAGAQVGLLTPLAKAFLTDRGLDSTVAGQQVFGGHGFIREWGAEQLVRDCRIAQIYEGTNGIQALDLLGRKVVANRGENMKRLLEQFSAETSAMTNVDAGHKDSVLTAFAELQGATAELVDAARNDANLVNCAAVDYLNAVGYTLFGYFWLRMCNVADEQADEQFASDKRLVTDYYVKRVMPLAAHHLRLISTGAGATMALELDRF</sequence>
<dbReference type="RefSeq" id="WP_095503940.1">
    <property type="nucleotide sequence ID" value="NZ_BSNC01000005.1"/>
</dbReference>
<feature type="domain" description="Acyl-CoA dehydrogenase/oxidase C-terminal" evidence="11">
    <location>
        <begin position="283"/>
        <end position="450"/>
    </location>
</feature>
<evidence type="ECO:0000256" key="1">
    <source>
        <dbReference type="ARBA" id="ARBA00001974"/>
    </source>
</evidence>
<keyword evidence="3 10" id="KW-0285">Flavoprotein</keyword>
<name>A0AA37VX80_9GAMM</name>
<organism evidence="15 16">
    <name type="scientific">Paraferrimonas sedimenticola</name>
    <dbReference type="NCBI Taxonomy" id="375674"/>
    <lineage>
        <taxon>Bacteria</taxon>
        <taxon>Pseudomonadati</taxon>
        <taxon>Pseudomonadota</taxon>
        <taxon>Gammaproteobacteria</taxon>
        <taxon>Alteromonadales</taxon>
        <taxon>Ferrimonadaceae</taxon>
        <taxon>Paraferrimonas</taxon>
    </lineage>
</organism>
<dbReference type="Gene3D" id="1.10.540.10">
    <property type="entry name" value="Acyl-CoA dehydrogenase/oxidase, N-terminal domain"/>
    <property type="match status" value="1"/>
</dbReference>
<dbReference type="SUPFAM" id="SSF56645">
    <property type="entry name" value="Acyl-CoA dehydrogenase NM domain-like"/>
    <property type="match status" value="1"/>
</dbReference>
<dbReference type="Proteomes" id="UP001161422">
    <property type="component" value="Unassembled WGS sequence"/>
</dbReference>
<evidence type="ECO:0000313" key="15">
    <source>
        <dbReference type="EMBL" id="GLP96611.1"/>
    </source>
</evidence>
<evidence type="ECO:0000256" key="3">
    <source>
        <dbReference type="ARBA" id="ARBA00022630"/>
    </source>
</evidence>
<dbReference type="InterPro" id="IPR013786">
    <property type="entry name" value="AcylCoA_DH/ox_N"/>
</dbReference>
<evidence type="ECO:0000256" key="7">
    <source>
        <dbReference type="ARBA" id="ARBA00058683"/>
    </source>
</evidence>
<reference evidence="15" key="2">
    <citation type="submission" date="2023-01" db="EMBL/GenBank/DDBJ databases">
        <title>Draft genome sequence of Paraferrimonas sedimenticola strain NBRC 101628.</title>
        <authorList>
            <person name="Sun Q."/>
            <person name="Mori K."/>
        </authorList>
    </citation>
    <scope>NUCLEOTIDE SEQUENCE</scope>
    <source>
        <strain evidence="15">NBRC 101628</strain>
    </source>
</reference>
<dbReference type="Pfam" id="PF12806">
    <property type="entry name" value="Acyl-CoA_dh_C"/>
    <property type="match status" value="1"/>
</dbReference>
<dbReference type="GO" id="GO:0050660">
    <property type="term" value="F:flavin adenine dinucleotide binding"/>
    <property type="evidence" value="ECO:0007669"/>
    <property type="project" value="InterPro"/>
</dbReference>
<dbReference type="PANTHER" id="PTHR42803:SF1">
    <property type="entry name" value="BROAD-SPECIFICITY LINEAR ACYL-COA DEHYDROGENASE FADE5"/>
    <property type="match status" value="1"/>
</dbReference>
<evidence type="ECO:0000256" key="4">
    <source>
        <dbReference type="ARBA" id="ARBA00022827"/>
    </source>
</evidence>
<dbReference type="Pfam" id="PF02770">
    <property type="entry name" value="Acyl-CoA_dh_M"/>
    <property type="match status" value="1"/>
</dbReference>
<dbReference type="InterPro" id="IPR009100">
    <property type="entry name" value="AcylCoA_DH/oxidase_NM_dom_sf"/>
</dbReference>
<dbReference type="FunFam" id="2.40.110.10:FF:000031">
    <property type="entry name" value="Acyl-CoA dehydrogenase, putative"/>
    <property type="match status" value="1"/>
</dbReference>
<dbReference type="Pfam" id="PF00441">
    <property type="entry name" value="Acyl-CoA_dh_1"/>
    <property type="match status" value="1"/>
</dbReference>
<dbReference type="Pfam" id="PF02771">
    <property type="entry name" value="Acyl-CoA_dh_N"/>
    <property type="match status" value="1"/>
</dbReference>
<dbReference type="InterPro" id="IPR037069">
    <property type="entry name" value="AcylCoA_DH/ox_N_sf"/>
</dbReference>
<dbReference type="EMBL" id="BSNC01000005">
    <property type="protein sequence ID" value="GLP96611.1"/>
    <property type="molecule type" value="Genomic_DNA"/>
</dbReference>
<feature type="domain" description="Acetyl-CoA dehydrogenase-like C-terminal" evidence="14">
    <location>
        <begin position="485"/>
        <end position="585"/>
    </location>
</feature>
<comment type="catalytic activity">
    <reaction evidence="6">
        <text>3-(methylsulfanyl)propanoyl-CoA + oxidized [electron-transfer flavoprotein] + H(+) = 3-(methylsulfanyl)acryloyl-CoA + reduced [electron-transfer flavoprotein]</text>
        <dbReference type="Rhea" id="RHEA:52612"/>
        <dbReference type="Rhea" id="RHEA-COMP:10685"/>
        <dbReference type="Rhea" id="RHEA-COMP:10686"/>
        <dbReference type="ChEBI" id="CHEBI:15378"/>
        <dbReference type="ChEBI" id="CHEBI:57692"/>
        <dbReference type="ChEBI" id="CHEBI:58307"/>
        <dbReference type="ChEBI" id="CHEBI:82815"/>
        <dbReference type="ChEBI" id="CHEBI:84994"/>
        <dbReference type="EC" id="1.3.99.41"/>
    </reaction>
    <physiologicalReaction direction="left-to-right" evidence="6">
        <dbReference type="Rhea" id="RHEA:52613"/>
    </physiologicalReaction>
</comment>
<dbReference type="EC" id="1.3.99.41" evidence="8"/>
<dbReference type="GO" id="GO:0016627">
    <property type="term" value="F:oxidoreductase activity, acting on the CH-CH group of donors"/>
    <property type="evidence" value="ECO:0007669"/>
    <property type="project" value="InterPro"/>
</dbReference>
<comment type="caution">
    <text evidence="15">The sequence shown here is derived from an EMBL/GenBank/DDBJ whole genome shotgun (WGS) entry which is preliminary data.</text>
</comment>
<dbReference type="SUPFAM" id="SSF47203">
    <property type="entry name" value="Acyl-CoA dehydrogenase C-terminal domain-like"/>
    <property type="match status" value="1"/>
</dbReference>
<reference evidence="15" key="1">
    <citation type="journal article" date="2014" name="Int. J. Syst. Evol. Microbiol.">
        <title>Complete genome sequence of Corynebacterium casei LMG S-19264T (=DSM 44701T), isolated from a smear-ripened cheese.</title>
        <authorList>
            <consortium name="US DOE Joint Genome Institute (JGI-PGF)"/>
            <person name="Walter F."/>
            <person name="Albersmeier A."/>
            <person name="Kalinowski J."/>
            <person name="Ruckert C."/>
        </authorList>
    </citation>
    <scope>NUCLEOTIDE SEQUENCE</scope>
    <source>
        <strain evidence="15">NBRC 101628</strain>
    </source>
</reference>
<keyword evidence="5 10" id="KW-0560">Oxidoreductase</keyword>
<evidence type="ECO:0000259" key="14">
    <source>
        <dbReference type="Pfam" id="PF12806"/>
    </source>
</evidence>
<dbReference type="InterPro" id="IPR025878">
    <property type="entry name" value="Acyl-CoA_dh-like_C_dom"/>
</dbReference>
<dbReference type="PANTHER" id="PTHR42803">
    <property type="entry name" value="ACYL-COA DEHYDROGENASE"/>
    <property type="match status" value="1"/>
</dbReference>
<dbReference type="InterPro" id="IPR009075">
    <property type="entry name" value="AcylCo_DH/oxidase_C"/>
</dbReference>
<dbReference type="Gene3D" id="1.20.140.10">
    <property type="entry name" value="Butyryl-CoA Dehydrogenase, subunit A, domain 3"/>
    <property type="match status" value="1"/>
</dbReference>
<evidence type="ECO:0000259" key="11">
    <source>
        <dbReference type="Pfam" id="PF00441"/>
    </source>
</evidence>
<accession>A0AA37VX80</accession>
<dbReference type="InterPro" id="IPR052166">
    <property type="entry name" value="Diverse_Acyl-CoA_DH"/>
</dbReference>
<dbReference type="InterPro" id="IPR006091">
    <property type="entry name" value="Acyl-CoA_Oxase/DH_mid-dom"/>
</dbReference>
<evidence type="ECO:0000259" key="13">
    <source>
        <dbReference type="Pfam" id="PF02771"/>
    </source>
</evidence>
<dbReference type="InterPro" id="IPR046373">
    <property type="entry name" value="Acyl-CoA_Oxase/DH_mid-dom_sf"/>
</dbReference>
<evidence type="ECO:0000256" key="10">
    <source>
        <dbReference type="RuleBase" id="RU362125"/>
    </source>
</evidence>
<feature type="domain" description="Acyl-CoA oxidase/dehydrogenase middle" evidence="12">
    <location>
        <begin position="163"/>
        <end position="273"/>
    </location>
</feature>
<feature type="domain" description="Acyl-CoA dehydrogenase/oxidase N-terminal" evidence="13">
    <location>
        <begin position="45"/>
        <end position="158"/>
    </location>
</feature>
<evidence type="ECO:0000256" key="5">
    <source>
        <dbReference type="ARBA" id="ARBA00023002"/>
    </source>
</evidence>
<evidence type="ECO:0000313" key="16">
    <source>
        <dbReference type="Proteomes" id="UP001161422"/>
    </source>
</evidence>
<evidence type="ECO:0000256" key="8">
    <source>
        <dbReference type="ARBA" id="ARBA00066694"/>
    </source>
</evidence>
<evidence type="ECO:0000256" key="2">
    <source>
        <dbReference type="ARBA" id="ARBA00009347"/>
    </source>
</evidence>
<evidence type="ECO:0000256" key="9">
    <source>
        <dbReference type="ARBA" id="ARBA00069043"/>
    </source>
</evidence>
<gene>
    <name evidence="15" type="primary">acdS</name>
    <name evidence="15" type="ORF">GCM10007895_19170</name>
</gene>
<keyword evidence="4 10" id="KW-0274">FAD</keyword>
<dbReference type="AlphaFoldDB" id="A0AA37VX80"/>
<dbReference type="Gene3D" id="2.40.110.10">
    <property type="entry name" value="Butyryl-CoA Dehydrogenase, subunit A, domain 2"/>
    <property type="match status" value="1"/>
</dbReference>
<protein>
    <recommendedName>
        <fullName evidence="9">3-methylmercaptopropionyl-CoA dehydrogenase</fullName>
        <ecNumber evidence="8">1.3.99.41</ecNumber>
    </recommendedName>
</protein>
<proteinExistence type="inferred from homology"/>
<keyword evidence="16" id="KW-1185">Reference proteome</keyword>
<evidence type="ECO:0000259" key="12">
    <source>
        <dbReference type="Pfam" id="PF02770"/>
    </source>
</evidence>
<comment type="function">
    <text evidence="7">Involved in the assimilation of dimethylsulphoniopropionate (DMSP), an important compound in the fixation of carbon in marine phytoplankton, by mediating the conversion of 3-(methylthio)propanoyl-CoA (MMPA-CoA) to 3-(methylthio)acryloyl-CoA (MTA-CoA).</text>
</comment>
<comment type="cofactor">
    <cofactor evidence="1 10">
        <name>FAD</name>
        <dbReference type="ChEBI" id="CHEBI:57692"/>
    </cofactor>
</comment>
<dbReference type="InterPro" id="IPR036250">
    <property type="entry name" value="AcylCo_DH-like_C"/>
</dbReference>